<protein>
    <submittedName>
        <fullName evidence="9">Sushi, von Willebrand factor type A, EGF and pentraxin domain-containing 1-like</fullName>
    </submittedName>
</protein>
<evidence type="ECO:0000256" key="3">
    <source>
        <dbReference type="ARBA" id="ARBA00022659"/>
    </source>
</evidence>
<accession>A0A7D9DMU0</accession>
<keyword evidence="6" id="KW-1015">Disulfide bond</keyword>
<keyword evidence="4" id="KW-0732">Signal</keyword>
<evidence type="ECO:0000256" key="5">
    <source>
        <dbReference type="ARBA" id="ARBA00022737"/>
    </source>
</evidence>
<evidence type="ECO:0000256" key="2">
    <source>
        <dbReference type="ARBA" id="ARBA00022525"/>
    </source>
</evidence>
<evidence type="ECO:0000313" key="9">
    <source>
        <dbReference type="EMBL" id="CAB3988647.1"/>
    </source>
</evidence>
<keyword evidence="3 8" id="KW-0768">Sushi</keyword>
<proteinExistence type="predicted"/>
<dbReference type="AlphaFoldDB" id="A0A7D9DMU0"/>
<dbReference type="InterPro" id="IPR018114">
    <property type="entry name" value="TRYPSIN_HIS"/>
</dbReference>
<dbReference type="Gene3D" id="2.10.70.10">
    <property type="entry name" value="Complement Module, domain 1"/>
    <property type="match status" value="9"/>
</dbReference>
<dbReference type="PROSITE" id="PS00134">
    <property type="entry name" value="TRYPSIN_HIS"/>
    <property type="match status" value="1"/>
</dbReference>
<comment type="subcellular location">
    <subcellularLocation>
        <location evidence="1">Secreted</location>
    </subcellularLocation>
</comment>
<keyword evidence="10" id="KW-1185">Reference proteome</keyword>
<comment type="caution">
    <text evidence="9">The sequence shown here is derived from an EMBL/GenBank/DDBJ whole genome shotgun (WGS) entry which is preliminary data.</text>
</comment>
<gene>
    <name evidence="9" type="ORF">PACLA_8A002050</name>
</gene>
<dbReference type="SUPFAM" id="SSF57535">
    <property type="entry name" value="Complement control module/SCR domain"/>
    <property type="match status" value="9"/>
</dbReference>
<evidence type="ECO:0000256" key="8">
    <source>
        <dbReference type="PROSITE-ProRule" id="PRU00302"/>
    </source>
</evidence>
<dbReference type="GO" id="GO:0006508">
    <property type="term" value="P:proteolysis"/>
    <property type="evidence" value="ECO:0007669"/>
    <property type="project" value="InterPro"/>
</dbReference>
<dbReference type="PANTHER" id="PTHR46393">
    <property type="entry name" value="SUSHI DOMAIN-CONTAINING PROTEIN"/>
    <property type="match status" value="1"/>
</dbReference>
<dbReference type="CDD" id="cd00190">
    <property type="entry name" value="Tryp_SPc"/>
    <property type="match status" value="1"/>
</dbReference>
<dbReference type="PROSITE" id="PS50240">
    <property type="entry name" value="TRYPSIN_DOM"/>
    <property type="match status" value="1"/>
</dbReference>
<dbReference type="GO" id="GO:0005576">
    <property type="term" value="C:extracellular region"/>
    <property type="evidence" value="ECO:0007669"/>
    <property type="project" value="UniProtKB-SubCell"/>
</dbReference>
<evidence type="ECO:0000256" key="6">
    <source>
        <dbReference type="ARBA" id="ARBA00023157"/>
    </source>
</evidence>
<evidence type="ECO:0000313" key="10">
    <source>
        <dbReference type="Proteomes" id="UP001152795"/>
    </source>
</evidence>
<dbReference type="OrthoDB" id="5804959at2759"/>
<dbReference type="InterPro" id="IPR000436">
    <property type="entry name" value="Sushi_SCR_CCP_dom"/>
</dbReference>
<evidence type="ECO:0000256" key="1">
    <source>
        <dbReference type="ARBA" id="ARBA00004613"/>
    </source>
</evidence>
<dbReference type="GO" id="GO:0004252">
    <property type="term" value="F:serine-type endopeptidase activity"/>
    <property type="evidence" value="ECO:0007669"/>
    <property type="project" value="InterPro"/>
</dbReference>
<comment type="caution">
    <text evidence="8">Lacks conserved residue(s) required for the propagation of feature annotation.</text>
</comment>
<keyword evidence="2" id="KW-0964">Secreted</keyword>
<dbReference type="Gene3D" id="2.40.10.10">
    <property type="entry name" value="Trypsin-like serine proteases"/>
    <property type="match status" value="3"/>
</dbReference>
<dbReference type="CDD" id="cd00033">
    <property type="entry name" value="CCP"/>
    <property type="match status" value="10"/>
</dbReference>
<dbReference type="Pfam" id="PF00084">
    <property type="entry name" value="Sushi"/>
    <property type="match status" value="9"/>
</dbReference>
<dbReference type="InterPro" id="IPR043504">
    <property type="entry name" value="Peptidase_S1_PA_chymotrypsin"/>
</dbReference>
<dbReference type="InterPro" id="IPR001314">
    <property type="entry name" value="Peptidase_S1A"/>
</dbReference>
<dbReference type="SUPFAM" id="SSF50494">
    <property type="entry name" value="Trypsin-like serine proteases"/>
    <property type="match status" value="1"/>
</dbReference>
<evidence type="ECO:0000256" key="4">
    <source>
        <dbReference type="ARBA" id="ARBA00022729"/>
    </source>
</evidence>
<dbReference type="InterPro" id="IPR035976">
    <property type="entry name" value="Sushi/SCR/CCP_sf"/>
</dbReference>
<dbReference type="EMBL" id="CACRXK020001358">
    <property type="protein sequence ID" value="CAB3988647.1"/>
    <property type="molecule type" value="Genomic_DNA"/>
</dbReference>
<sequence length="929" mass="104919">MTGWHAEQWNFQNNEKTMEHFDYSECGTSSFKPIHSRARIVGGKIANEGDWPWAVRILIGDKHACGGTLINQEFVLTAAHCFGVDKTDLHHVKVSLQDRNHSCLALHIHHDYNARNYRNDIALIKIPKLKHFTRNQQAICLPREISMANIVKDGNEMYAVGWGRTTPIKPKEFSSVLHLSNDLKQVKLPFKANKFCEDNVKNKTAKELKWMKDIWYFNSTTQFCAGDITGQQDTCHGDSGGPTMVFHTHPVSGKRRWFQVGIVSWGYGCAQKGEVGFYTKVSAYVDWISQIAQLSSTNRNRTHTMIFKYKEKCSDPSGNTNANVIGKEFYHGKEVEFVCPRDSILVPARSKNLTCQDGQWRGTIPSCKASCPSLTQLSDGYKSSRSRTHGSSVQFRCSYGNKLVGSARVVCNDGRWSNQMPKCLAMCNRIRSTGNGWVYGRGNLEGDKLSFRCRTDYILDGEQFIKCTGNRRWNATKPTCRAPCRKLNARAHSRITKGGFRHKEDIKFQCNPDYYLHGSNVLTCSDGTWNGALPTCLEKCSDPSGNTNANVIGKEFFHGKKVEFVCPRDSILVPASSRRLTCQNGQWRGTIPSCKASCPSLPQLSDGSKSSRSQTHGSSVQFHCSHGHKLVGSARVVCNDGRWSNQMPKCLAICNTIRSIGNGWVYGRGNLEGDKLSFRCRTDYILDGEQFIKCTGNRRWNATKPTCRAPCRKLNARAHSRITKGGFRHNEDMKFECDPDYYLHGRNVLTCSGGTWNGAPPTCLAPCRRFGVQPFRGGYIRRDGYRHNEEVTFGCRDPLVIDGQVTLRCNDGTWNSRLPTCGDPCRKLPPPRNGVIITNGYKHKETLTFGCDQGFQIQALVYTNAPSFSLYDFVSRNLFANFGVQRRRINIRCTKSYKLMQQSIHTLAKISCEVKRRFLQKWVNASFQY</sequence>
<dbReference type="Proteomes" id="UP001152795">
    <property type="component" value="Unassembled WGS sequence"/>
</dbReference>
<name>A0A7D9DMU0_PARCT</name>
<dbReference type="PANTHER" id="PTHR46393:SF7">
    <property type="entry name" value="COMPLEMENT C2"/>
    <property type="match status" value="1"/>
</dbReference>
<reference evidence="9" key="1">
    <citation type="submission" date="2020-04" db="EMBL/GenBank/DDBJ databases">
        <authorList>
            <person name="Alioto T."/>
            <person name="Alioto T."/>
            <person name="Gomez Garrido J."/>
        </authorList>
    </citation>
    <scope>NUCLEOTIDE SEQUENCE</scope>
    <source>
        <strain evidence="9">A484AB</strain>
    </source>
</reference>
<dbReference type="SMART" id="SM00032">
    <property type="entry name" value="CCP"/>
    <property type="match status" value="10"/>
</dbReference>
<dbReference type="InterPro" id="IPR001254">
    <property type="entry name" value="Trypsin_dom"/>
</dbReference>
<organism evidence="9 10">
    <name type="scientific">Paramuricea clavata</name>
    <name type="common">Red gorgonian</name>
    <name type="synonym">Violescent sea-whip</name>
    <dbReference type="NCBI Taxonomy" id="317549"/>
    <lineage>
        <taxon>Eukaryota</taxon>
        <taxon>Metazoa</taxon>
        <taxon>Cnidaria</taxon>
        <taxon>Anthozoa</taxon>
        <taxon>Octocorallia</taxon>
        <taxon>Malacalcyonacea</taxon>
        <taxon>Plexauridae</taxon>
        <taxon>Paramuricea</taxon>
    </lineage>
</organism>
<dbReference type="InterPro" id="IPR009003">
    <property type="entry name" value="Peptidase_S1_PA"/>
</dbReference>
<dbReference type="PRINTS" id="PR00722">
    <property type="entry name" value="CHYMOTRYPSIN"/>
</dbReference>
<dbReference type="FunFam" id="2.40.10.10:FF:000054">
    <property type="entry name" value="Complement C1r subcomponent"/>
    <property type="match status" value="1"/>
</dbReference>
<keyword evidence="5" id="KW-0677">Repeat</keyword>
<dbReference type="PROSITE" id="PS50923">
    <property type="entry name" value="SUSHI"/>
    <property type="match status" value="4"/>
</dbReference>
<keyword evidence="7" id="KW-0325">Glycoprotein</keyword>
<evidence type="ECO:0000256" key="7">
    <source>
        <dbReference type="ARBA" id="ARBA00023180"/>
    </source>
</evidence>
<dbReference type="Pfam" id="PF00089">
    <property type="entry name" value="Trypsin"/>
    <property type="match status" value="1"/>
</dbReference>
<dbReference type="SMART" id="SM00020">
    <property type="entry name" value="Tryp_SPc"/>
    <property type="match status" value="1"/>
</dbReference>